<name>A0AAV7EDV8_ARIFI</name>
<dbReference type="EMBL" id="JAINDJ010000005">
    <property type="protein sequence ID" value="KAG9446484.1"/>
    <property type="molecule type" value="Genomic_DNA"/>
</dbReference>
<comment type="caution">
    <text evidence="2">The sequence shown here is derived from an EMBL/GenBank/DDBJ whole genome shotgun (WGS) entry which is preliminary data.</text>
</comment>
<proteinExistence type="predicted"/>
<feature type="region of interest" description="Disordered" evidence="1">
    <location>
        <begin position="81"/>
        <end position="120"/>
    </location>
</feature>
<accession>A0AAV7EDV8</accession>
<dbReference type="InterPro" id="IPR025322">
    <property type="entry name" value="PADRE_dom"/>
</dbReference>
<gene>
    <name evidence="2" type="ORF">H6P81_012612</name>
</gene>
<keyword evidence="3" id="KW-1185">Reference proteome</keyword>
<evidence type="ECO:0000313" key="2">
    <source>
        <dbReference type="EMBL" id="KAG9446484.1"/>
    </source>
</evidence>
<evidence type="ECO:0000313" key="3">
    <source>
        <dbReference type="Proteomes" id="UP000825729"/>
    </source>
</evidence>
<dbReference type="Proteomes" id="UP000825729">
    <property type="component" value="Unassembled WGS sequence"/>
</dbReference>
<sequence>MGIVRSSPGQLKLVHPGGFVEVHRRPVAAIEVMMKNPRHCVTRTDVFQFPWIVVRPESILEPGNVFFIVPFRTIHRLLRDHHHSNSSPTSDPTPSPPHYESPSNVQPDRLPLDSPSMEVSSNRSTHFRSWCSETWNHDGGRESEEGSNLLHHDQNATGNSLVLKPCLRSTSTNTRSRGTSTGLRNRRVTFAEDERNSRRRLTTGY</sequence>
<reference evidence="2 3" key="1">
    <citation type="submission" date="2021-07" db="EMBL/GenBank/DDBJ databases">
        <title>The Aristolochia fimbriata genome: insights into angiosperm evolution, floral development and chemical biosynthesis.</title>
        <authorList>
            <person name="Jiao Y."/>
        </authorList>
    </citation>
    <scope>NUCLEOTIDE SEQUENCE [LARGE SCALE GENOMIC DNA]</scope>
    <source>
        <strain evidence="2">IBCAS-2021</strain>
        <tissue evidence="2">Leaf</tissue>
    </source>
</reference>
<dbReference type="AlphaFoldDB" id="A0AAV7EDV8"/>
<dbReference type="PANTHER" id="PTHR33052">
    <property type="entry name" value="DUF4228 DOMAIN PROTEIN-RELATED"/>
    <property type="match status" value="1"/>
</dbReference>
<dbReference type="Pfam" id="PF14009">
    <property type="entry name" value="PADRE"/>
    <property type="match status" value="1"/>
</dbReference>
<protein>
    <submittedName>
        <fullName evidence="2">Uncharacterized protein</fullName>
    </submittedName>
</protein>
<evidence type="ECO:0000256" key="1">
    <source>
        <dbReference type="SAM" id="MobiDB-lite"/>
    </source>
</evidence>
<organism evidence="2 3">
    <name type="scientific">Aristolochia fimbriata</name>
    <name type="common">White veined hardy Dutchman's pipe vine</name>
    <dbReference type="NCBI Taxonomy" id="158543"/>
    <lineage>
        <taxon>Eukaryota</taxon>
        <taxon>Viridiplantae</taxon>
        <taxon>Streptophyta</taxon>
        <taxon>Embryophyta</taxon>
        <taxon>Tracheophyta</taxon>
        <taxon>Spermatophyta</taxon>
        <taxon>Magnoliopsida</taxon>
        <taxon>Magnoliidae</taxon>
        <taxon>Piperales</taxon>
        <taxon>Aristolochiaceae</taxon>
        <taxon>Aristolochia</taxon>
    </lineage>
</organism>